<accession>A0A074KXK9</accession>
<keyword evidence="2" id="KW-1185">Reference proteome</keyword>
<gene>
    <name evidence="1" type="ORF">EL17_11050</name>
</gene>
<dbReference type="OrthoDB" id="1247232at2"/>
<name>A0A074KXK9_9BACT</name>
<protein>
    <submittedName>
        <fullName evidence="1">Uncharacterized protein</fullName>
    </submittedName>
</protein>
<evidence type="ECO:0000313" key="1">
    <source>
        <dbReference type="EMBL" id="KEO73669.1"/>
    </source>
</evidence>
<dbReference type="STRING" id="1048983.EL17_11050"/>
<dbReference type="AlphaFoldDB" id="A0A074KXK9"/>
<comment type="caution">
    <text evidence="1">The sequence shown here is derived from an EMBL/GenBank/DDBJ whole genome shotgun (WGS) entry which is preliminary data.</text>
</comment>
<evidence type="ECO:0000313" key="2">
    <source>
        <dbReference type="Proteomes" id="UP000027821"/>
    </source>
</evidence>
<sequence length="454" mass="54069">MSSANNHTFHFLSEISKENTYNLLFPEAKAGLAIVWLYEKMQNGVFPQNSFKERDIHEALRIVNPTIENYKSRHPREHYNALISNLLEYFLRYDEERQEYSFKEYAYVFCQQAHNILKASFSPTKIEKICFALHEKLKQSKDLDTFLDWFRIDFDIFKPQLKSQLDFLDRQIDQSVASLRENKKLSLQEGTILETLRQIDERFELIRGQNKELRIAFREIEQIRRLMESNASAYDHEEVDARVHEAITFFQEMRRTLSIIDKRLDRIQPKIRQLFSNLNKPLFNTRVERFLYHLVENSTEVIEGSKKTIRLPGNILPLSGFRLQQDLTIVERKTDLFPVKPKKRLIITDPPEMKASAFASFQNRLNQQDEISYWIDTLQREVDMHEQLRLSDYFFQIAKPDDPHTLTLAIAVIYRAMGFFERQEQYTVSIDPEKIIHNTAFKTSLWEIIIRRKT</sequence>
<proteinExistence type="predicted"/>
<dbReference type="RefSeq" id="WP_035074214.1">
    <property type="nucleotide sequence ID" value="NZ_JMIH01000020.1"/>
</dbReference>
<reference evidence="1 2" key="1">
    <citation type="submission" date="2014-04" db="EMBL/GenBank/DDBJ databases">
        <title>Characterization and application of a salt tolerant electro-active bacterium.</title>
        <authorList>
            <person name="Yang L."/>
            <person name="Wei S."/>
            <person name="Tay Q.X.M."/>
        </authorList>
    </citation>
    <scope>NUCLEOTIDE SEQUENCE [LARGE SCALE GENOMIC DNA]</scope>
    <source>
        <strain evidence="1 2">LY1</strain>
    </source>
</reference>
<dbReference type="EMBL" id="JMIH01000020">
    <property type="protein sequence ID" value="KEO73669.1"/>
    <property type="molecule type" value="Genomic_DNA"/>
</dbReference>
<organism evidence="1 2">
    <name type="scientific">Anditalea andensis</name>
    <dbReference type="NCBI Taxonomy" id="1048983"/>
    <lineage>
        <taxon>Bacteria</taxon>
        <taxon>Pseudomonadati</taxon>
        <taxon>Bacteroidota</taxon>
        <taxon>Cytophagia</taxon>
        <taxon>Cytophagales</taxon>
        <taxon>Cytophagaceae</taxon>
        <taxon>Anditalea</taxon>
    </lineage>
</organism>
<dbReference type="eggNOG" id="ENOG502ZIEF">
    <property type="taxonomic scope" value="Bacteria"/>
</dbReference>
<dbReference type="Proteomes" id="UP000027821">
    <property type="component" value="Unassembled WGS sequence"/>
</dbReference>